<dbReference type="EMBL" id="JACEFO010000522">
    <property type="protein sequence ID" value="KAF8766006.1"/>
    <property type="molecule type" value="Genomic_DNA"/>
</dbReference>
<dbReference type="Pfam" id="PF12937">
    <property type="entry name" value="F-box-like"/>
    <property type="match status" value="1"/>
</dbReference>
<evidence type="ECO:0000259" key="1">
    <source>
        <dbReference type="SMART" id="SM00256"/>
    </source>
</evidence>
<dbReference type="InterPro" id="IPR017451">
    <property type="entry name" value="F-box-assoc_interact_dom"/>
</dbReference>
<dbReference type="Pfam" id="PF08268">
    <property type="entry name" value="FBA_3"/>
    <property type="match status" value="1"/>
</dbReference>
<dbReference type="NCBIfam" id="TIGR01640">
    <property type="entry name" value="F_box_assoc_1"/>
    <property type="match status" value="1"/>
</dbReference>
<sequence length="398" mass="44177">MLTTPGGGCADALCEDCLASILVRLPSASDVLRCRAVCRSWRRVATNLLFLANHAAHRPIQIITISDSREVSATPLSVVDHPRPRRLLFHRTQYGPSVSRSSAVLFSLDGLLVLTQRPGIYVICNPATRQWTRLPVLGPDETRPRRFDAAACGFYWHASSGEHRLLCQVRRNWAHDYNILSAGGGGARRHGRRAPRPANTSRTIRYGAPVSCRGVLHWLDHPEAEYTGMMLAFDTASEAFRLMPLPPEQLAGNNTARTLVELDGELAMAVMQHGVSSMAVWDLRDYGEAAEVWTLRYRVEVPMSSLHFGDITDITGASRLFLPVGDGTATILIGQGCDSGNTYGYATRLYDLKEKRMHGEIVFLRYSRTFLMFTESLVPQAFFLGPPSPRVAHIKFSN</sequence>
<dbReference type="PANTHER" id="PTHR31672">
    <property type="entry name" value="BNACNNG10540D PROTEIN"/>
    <property type="match status" value="1"/>
</dbReference>
<evidence type="ECO:0000313" key="3">
    <source>
        <dbReference type="Proteomes" id="UP000636709"/>
    </source>
</evidence>
<protein>
    <recommendedName>
        <fullName evidence="1">F-box domain-containing protein</fullName>
    </recommendedName>
</protein>
<feature type="domain" description="F-box" evidence="1">
    <location>
        <begin position="13"/>
        <end position="54"/>
    </location>
</feature>
<proteinExistence type="predicted"/>
<gene>
    <name evidence="2" type="ORF">HU200_007941</name>
</gene>
<dbReference type="InterPro" id="IPR050796">
    <property type="entry name" value="SCF_F-box_component"/>
</dbReference>
<dbReference type="SUPFAM" id="SSF81383">
    <property type="entry name" value="F-box domain"/>
    <property type="match status" value="1"/>
</dbReference>
<dbReference type="SMART" id="SM00256">
    <property type="entry name" value="FBOX"/>
    <property type="match status" value="1"/>
</dbReference>
<dbReference type="OrthoDB" id="689863at2759"/>
<dbReference type="InterPro" id="IPR036047">
    <property type="entry name" value="F-box-like_dom_sf"/>
</dbReference>
<name>A0A835KQL1_9POAL</name>
<dbReference type="Gene3D" id="1.20.1280.50">
    <property type="match status" value="1"/>
</dbReference>
<organism evidence="2 3">
    <name type="scientific">Digitaria exilis</name>
    <dbReference type="NCBI Taxonomy" id="1010633"/>
    <lineage>
        <taxon>Eukaryota</taxon>
        <taxon>Viridiplantae</taxon>
        <taxon>Streptophyta</taxon>
        <taxon>Embryophyta</taxon>
        <taxon>Tracheophyta</taxon>
        <taxon>Spermatophyta</taxon>
        <taxon>Magnoliopsida</taxon>
        <taxon>Liliopsida</taxon>
        <taxon>Poales</taxon>
        <taxon>Poaceae</taxon>
        <taxon>PACMAD clade</taxon>
        <taxon>Panicoideae</taxon>
        <taxon>Panicodae</taxon>
        <taxon>Paniceae</taxon>
        <taxon>Anthephorinae</taxon>
        <taxon>Digitaria</taxon>
    </lineage>
</organism>
<dbReference type="InterPro" id="IPR013187">
    <property type="entry name" value="F-box-assoc_dom_typ3"/>
</dbReference>
<evidence type="ECO:0000313" key="2">
    <source>
        <dbReference type="EMBL" id="KAF8766006.1"/>
    </source>
</evidence>
<reference evidence="2" key="1">
    <citation type="submission" date="2020-07" db="EMBL/GenBank/DDBJ databases">
        <title>Genome sequence and genetic diversity analysis of an under-domesticated orphan crop, white fonio (Digitaria exilis).</title>
        <authorList>
            <person name="Bennetzen J.L."/>
            <person name="Chen S."/>
            <person name="Ma X."/>
            <person name="Wang X."/>
            <person name="Yssel A.E.J."/>
            <person name="Chaluvadi S.R."/>
            <person name="Johnson M."/>
            <person name="Gangashetty P."/>
            <person name="Hamidou F."/>
            <person name="Sanogo M.D."/>
            <person name="Zwaenepoel A."/>
            <person name="Wallace J."/>
            <person name="Van De Peer Y."/>
            <person name="Van Deynze A."/>
        </authorList>
    </citation>
    <scope>NUCLEOTIDE SEQUENCE</scope>
    <source>
        <tissue evidence="2">Leaves</tissue>
    </source>
</reference>
<dbReference type="InterPro" id="IPR001810">
    <property type="entry name" value="F-box_dom"/>
</dbReference>
<accession>A0A835KQL1</accession>
<dbReference type="PANTHER" id="PTHR31672:SF2">
    <property type="entry name" value="F-BOX DOMAIN-CONTAINING PROTEIN"/>
    <property type="match status" value="1"/>
</dbReference>
<dbReference type="Proteomes" id="UP000636709">
    <property type="component" value="Unassembled WGS sequence"/>
</dbReference>
<dbReference type="AlphaFoldDB" id="A0A835KQL1"/>
<comment type="caution">
    <text evidence="2">The sequence shown here is derived from an EMBL/GenBank/DDBJ whole genome shotgun (WGS) entry which is preliminary data.</text>
</comment>
<keyword evidence="3" id="KW-1185">Reference proteome</keyword>